<evidence type="ECO:0000259" key="12">
    <source>
        <dbReference type="Pfam" id="PF00288"/>
    </source>
</evidence>
<dbReference type="InterPro" id="IPR006204">
    <property type="entry name" value="GHMP_kinase_N_dom"/>
</dbReference>
<protein>
    <recommendedName>
        <fullName evidence="11">Galactokinase</fullName>
        <ecNumber evidence="11">2.7.1.6</ecNumber>
    </recommendedName>
</protein>
<dbReference type="NCBIfam" id="TIGR00131">
    <property type="entry name" value="gal_kin"/>
    <property type="match status" value="1"/>
</dbReference>
<dbReference type="InterPro" id="IPR020568">
    <property type="entry name" value="Ribosomal_Su5_D2-typ_SF"/>
</dbReference>
<feature type="domain" description="GHMP kinase C-terminal" evidence="13">
    <location>
        <begin position="312"/>
        <end position="393"/>
    </location>
</feature>
<organism evidence="15 16">
    <name type="scientific">Terriglobus roseus</name>
    <dbReference type="NCBI Taxonomy" id="392734"/>
    <lineage>
        <taxon>Bacteria</taxon>
        <taxon>Pseudomonadati</taxon>
        <taxon>Acidobacteriota</taxon>
        <taxon>Terriglobia</taxon>
        <taxon>Terriglobales</taxon>
        <taxon>Acidobacteriaceae</taxon>
        <taxon>Terriglobus</taxon>
    </lineage>
</organism>
<dbReference type="PIRSF" id="PIRSF000530">
    <property type="entry name" value="Galactokinase"/>
    <property type="match status" value="1"/>
</dbReference>
<dbReference type="InterPro" id="IPR006203">
    <property type="entry name" value="GHMP_knse_ATP-bd_CS"/>
</dbReference>
<keyword evidence="10" id="KW-0119">Carbohydrate metabolism</keyword>
<dbReference type="InterPro" id="IPR014721">
    <property type="entry name" value="Ribsml_uS5_D2-typ_fold_subgr"/>
</dbReference>
<dbReference type="Proteomes" id="UP000182409">
    <property type="component" value="Unassembled WGS sequence"/>
</dbReference>
<evidence type="ECO:0000259" key="13">
    <source>
        <dbReference type="Pfam" id="PF08544"/>
    </source>
</evidence>
<dbReference type="GO" id="GO:0005524">
    <property type="term" value="F:ATP binding"/>
    <property type="evidence" value="ECO:0007669"/>
    <property type="project" value="UniProtKB-UniRule"/>
</dbReference>
<evidence type="ECO:0000313" key="15">
    <source>
        <dbReference type="EMBL" id="SEB96750.1"/>
    </source>
</evidence>
<dbReference type="InterPro" id="IPR036554">
    <property type="entry name" value="GHMP_kinase_C_sf"/>
</dbReference>
<evidence type="ECO:0000256" key="9">
    <source>
        <dbReference type="ARBA" id="ARBA00023144"/>
    </source>
</evidence>
<dbReference type="GO" id="GO:0005829">
    <property type="term" value="C:cytosol"/>
    <property type="evidence" value="ECO:0007669"/>
    <property type="project" value="TreeGrafter"/>
</dbReference>
<gene>
    <name evidence="15" type="ORF">SAMN05443244_2305</name>
</gene>
<keyword evidence="5" id="KW-0547">Nucleotide-binding</keyword>
<feature type="domain" description="GHMP kinase N-terminal" evidence="12">
    <location>
        <begin position="119"/>
        <end position="202"/>
    </location>
</feature>
<evidence type="ECO:0000259" key="14">
    <source>
        <dbReference type="Pfam" id="PF10509"/>
    </source>
</evidence>
<keyword evidence="9" id="KW-0299">Galactose metabolism</keyword>
<evidence type="ECO:0000256" key="10">
    <source>
        <dbReference type="ARBA" id="ARBA00023277"/>
    </source>
</evidence>
<dbReference type="PANTHER" id="PTHR10457:SF7">
    <property type="entry name" value="GALACTOKINASE-RELATED"/>
    <property type="match status" value="1"/>
</dbReference>
<evidence type="ECO:0000256" key="4">
    <source>
        <dbReference type="ARBA" id="ARBA00022723"/>
    </source>
</evidence>
<dbReference type="EMBL" id="FNSD01000001">
    <property type="protein sequence ID" value="SEB96750.1"/>
    <property type="molecule type" value="Genomic_DNA"/>
</dbReference>
<evidence type="ECO:0000256" key="11">
    <source>
        <dbReference type="NCBIfam" id="TIGR00131"/>
    </source>
</evidence>
<keyword evidence="7" id="KW-0067">ATP-binding</keyword>
<dbReference type="InterPro" id="IPR013750">
    <property type="entry name" value="GHMP_kinase_C_dom"/>
</dbReference>
<evidence type="ECO:0000256" key="7">
    <source>
        <dbReference type="ARBA" id="ARBA00022840"/>
    </source>
</evidence>
<evidence type="ECO:0000256" key="3">
    <source>
        <dbReference type="ARBA" id="ARBA00022679"/>
    </source>
</evidence>
<accession>A0A1H4NNH8</accession>
<sequence length="419" mass="44821">MLTPKVQMNVRGEGYASGYNLQVAGQGAQARDILLSERCPLVPVKHCSMQYTAPGRVNLLGEHTDYTGGLVLPMAIPFATTASISAADAGYRFTSTAFENTRDTYAGDDTPKANDWSDYPVGVLRELLALGLEVPPFSLNLDGDVPLGAGLSSSASIEVATTVALLHHSKASLSAQEMALLCQRAENRYVGSPCGIMDQFVVTAAIEGHALLLNTRDLSFEHLPMNSGALAECSVVVANSMVKHSIANGDYGTRRNELEVGQAAICQAYPQVRDLGDASMEQLEACRSAIPAESYLRCKHVITENARVREAAESMKRGDAAALGDAMNRSHASQRDDFQDSVAEIDFLAATAVTLYGCYGSRLTGGGFGGCTVNLVLTTAAESFQRDLASAYRKRYQIDAEIYRCTPSDGAVARLERNA</sequence>
<dbReference type="PRINTS" id="PR00473">
    <property type="entry name" value="GALCTOKINASE"/>
</dbReference>
<evidence type="ECO:0000256" key="8">
    <source>
        <dbReference type="ARBA" id="ARBA00022842"/>
    </source>
</evidence>
<dbReference type="InterPro" id="IPR000705">
    <property type="entry name" value="Galactokinase"/>
</dbReference>
<evidence type="ECO:0000256" key="2">
    <source>
        <dbReference type="ARBA" id="ARBA00022490"/>
    </source>
</evidence>
<reference evidence="15 16" key="1">
    <citation type="submission" date="2016-10" db="EMBL/GenBank/DDBJ databases">
        <authorList>
            <person name="de Groot N.N."/>
        </authorList>
    </citation>
    <scope>NUCLEOTIDE SEQUENCE [LARGE SCALE GENOMIC DNA]</scope>
    <source>
        <strain evidence="15 16">AB35.6</strain>
    </source>
</reference>
<dbReference type="FunFam" id="3.30.230.10:FF:000017">
    <property type="entry name" value="Galactokinase"/>
    <property type="match status" value="1"/>
</dbReference>
<dbReference type="Gene3D" id="3.30.70.890">
    <property type="entry name" value="GHMP kinase, C-terminal domain"/>
    <property type="match status" value="1"/>
</dbReference>
<keyword evidence="8" id="KW-0460">Magnesium</keyword>
<dbReference type="GO" id="GO:0004335">
    <property type="term" value="F:galactokinase activity"/>
    <property type="evidence" value="ECO:0007669"/>
    <property type="project" value="UniProtKB-UniRule"/>
</dbReference>
<keyword evidence="3" id="KW-0808">Transferase</keyword>
<feature type="domain" description="Galactokinase N-terminal" evidence="14">
    <location>
        <begin position="51"/>
        <end position="85"/>
    </location>
</feature>
<dbReference type="Pfam" id="PF00288">
    <property type="entry name" value="GHMP_kinases_N"/>
    <property type="match status" value="1"/>
</dbReference>
<evidence type="ECO:0000256" key="1">
    <source>
        <dbReference type="ARBA" id="ARBA00006566"/>
    </source>
</evidence>
<evidence type="ECO:0000256" key="6">
    <source>
        <dbReference type="ARBA" id="ARBA00022777"/>
    </source>
</evidence>
<keyword evidence="6 15" id="KW-0418">Kinase</keyword>
<comment type="similarity">
    <text evidence="1">Belongs to the GHMP kinase family. GalK subfamily.</text>
</comment>
<keyword evidence="2" id="KW-0963">Cytoplasm</keyword>
<evidence type="ECO:0000256" key="5">
    <source>
        <dbReference type="ARBA" id="ARBA00022741"/>
    </source>
</evidence>
<dbReference type="Gene3D" id="3.30.230.10">
    <property type="match status" value="1"/>
</dbReference>
<dbReference type="PROSITE" id="PS00627">
    <property type="entry name" value="GHMP_KINASES_ATP"/>
    <property type="match status" value="1"/>
</dbReference>
<dbReference type="GO" id="GO:0006012">
    <property type="term" value="P:galactose metabolic process"/>
    <property type="evidence" value="ECO:0007669"/>
    <property type="project" value="UniProtKB-UniRule"/>
</dbReference>
<dbReference type="Pfam" id="PF08544">
    <property type="entry name" value="GHMP_kinases_C"/>
    <property type="match status" value="1"/>
</dbReference>
<dbReference type="GO" id="GO:0046872">
    <property type="term" value="F:metal ion binding"/>
    <property type="evidence" value="ECO:0007669"/>
    <property type="project" value="UniProtKB-KW"/>
</dbReference>
<dbReference type="FunFam" id="3.30.70.890:FF:000001">
    <property type="entry name" value="Galactokinase"/>
    <property type="match status" value="1"/>
</dbReference>
<dbReference type="PANTHER" id="PTHR10457">
    <property type="entry name" value="MEVALONATE KINASE/GALACTOKINASE"/>
    <property type="match status" value="1"/>
</dbReference>
<dbReference type="SUPFAM" id="SSF55060">
    <property type="entry name" value="GHMP Kinase, C-terminal domain"/>
    <property type="match status" value="1"/>
</dbReference>
<dbReference type="InterPro" id="IPR019539">
    <property type="entry name" value="GalKase_N"/>
</dbReference>
<dbReference type="SUPFAM" id="SSF54211">
    <property type="entry name" value="Ribosomal protein S5 domain 2-like"/>
    <property type="match status" value="1"/>
</dbReference>
<evidence type="ECO:0000313" key="16">
    <source>
        <dbReference type="Proteomes" id="UP000182409"/>
    </source>
</evidence>
<dbReference type="AlphaFoldDB" id="A0A1H4NNH8"/>
<dbReference type="Pfam" id="PF10509">
    <property type="entry name" value="GalKase_gal_bdg"/>
    <property type="match status" value="1"/>
</dbReference>
<dbReference type="PRINTS" id="PR00959">
    <property type="entry name" value="MEVGALKINASE"/>
</dbReference>
<name>A0A1H4NNH8_9BACT</name>
<keyword evidence="4" id="KW-0479">Metal-binding</keyword>
<proteinExistence type="inferred from homology"/>
<dbReference type="InterPro" id="IPR006206">
    <property type="entry name" value="Mevalonate/galactokinase"/>
</dbReference>
<dbReference type="EC" id="2.7.1.6" evidence="11"/>